<dbReference type="Proteomes" id="UP001054837">
    <property type="component" value="Unassembled WGS sequence"/>
</dbReference>
<evidence type="ECO:0000256" key="4">
    <source>
        <dbReference type="SAM" id="MobiDB-lite"/>
    </source>
</evidence>
<evidence type="ECO:0000313" key="6">
    <source>
        <dbReference type="EMBL" id="GIY14142.1"/>
    </source>
</evidence>
<feature type="region of interest" description="Disordered" evidence="4">
    <location>
        <begin position="406"/>
        <end position="435"/>
    </location>
</feature>
<feature type="region of interest" description="Disordered" evidence="4">
    <location>
        <begin position="60"/>
        <end position="190"/>
    </location>
</feature>
<evidence type="ECO:0000313" key="7">
    <source>
        <dbReference type="Proteomes" id="UP001054837"/>
    </source>
</evidence>
<evidence type="ECO:0000256" key="3">
    <source>
        <dbReference type="ARBA" id="ARBA00023242"/>
    </source>
</evidence>
<feature type="region of interest" description="Disordered" evidence="4">
    <location>
        <begin position="557"/>
        <end position="612"/>
    </location>
</feature>
<dbReference type="GO" id="GO:0007219">
    <property type="term" value="P:Notch signaling pathway"/>
    <property type="evidence" value="ECO:0007669"/>
    <property type="project" value="InterPro"/>
</dbReference>
<dbReference type="GO" id="GO:0016607">
    <property type="term" value="C:nuclear speck"/>
    <property type="evidence" value="ECO:0007669"/>
    <property type="project" value="InterPro"/>
</dbReference>
<feature type="compositionally biased region" description="Polar residues" evidence="4">
    <location>
        <begin position="422"/>
        <end position="435"/>
    </location>
</feature>
<organism evidence="6 7">
    <name type="scientific">Caerostris darwini</name>
    <dbReference type="NCBI Taxonomy" id="1538125"/>
    <lineage>
        <taxon>Eukaryota</taxon>
        <taxon>Metazoa</taxon>
        <taxon>Ecdysozoa</taxon>
        <taxon>Arthropoda</taxon>
        <taxon>Chelicerata</taxon>
        <taxon>Arachnida</taxon>
        <taxon>Araneae</taxon>
        <taxon>Araneomorphae</taxon>
        <taxon>Entelegynae</taxon>
        <taxon>Araneoidea</taxon>
        <taxon>Araneidae</taxon>
        <taxon>Caerostris</taxon>
    </lineage>
</organism>
<dbReference type="GO" id="GO:0045944">
    <property type="term" value="P:positive regulation of transcription by RNA polymerase II"/>
    <property type="evidence" value="ECO:0007669"/>
    <property type="project" value="InterPro"/>
</dbReference>
<dbReference type="InterPro" id="IPR019082">
    <property type="entry name" value="Mastermind-like_N"/>
</dbReference>
<comment type="caution">
    <text evidence="6">The sequence shown here is derived from an EMBL/GenBank/DDBJ whole genome shotgun (WGS) entry which is preliminary data.</text>
</comment>
<comment type="similarity">
    <text evidence="2">Belongs to the mastermind family.</text>
</comment>
<feature type="compositionally biased region" description="Low complexity" evidence="4">
    <location>
        <begin position="142"/>
        <end position="171"/>
    </location>
</feature>
<evidence type="ECO:0000256" key="2">
    <source>
        <dbReference type="ARBA" id="ARBA00008081"/>
    </source>
</evidence>
<protein>
    <recommendedName>
        <fullName evidence="5">Neurogenic mastermind-like N-terminal domain-containing protein</fullName>
    </recommendedName>
</protein>
<feature type="domain" description="Neurogenic mastermind-like N-terminal" evidence="5">
    <location>
        <begin position="6"/>
        <end position="66"/>
    </location>
</feature>
<reference evidence="6 7" key="1">
    <citation type="submission" date="2021-06" db="EMBL/GenBank/DDBJ databases">
        <title>Caerostris darwini draft genome.</title>
        <authorList>
            <person name="Kono N."/>
            <person name="Arakawa K."/>
        </authorList>
    </citation>
    <scope>NUCLEOTIDE SEQUENCE [LARGE SCALE GENOMIC DNA]</scope>
</reference>
<dbReference type="AlphaFoldDB" id="A0AAV4R1L0"/>
<dbReference type="InterPro" id="IPR046370">
    <property type="entry name" value="MAML_N_sf"/>
</dbReference>
<dbReference type="Pfam" id="PF09596">
    <property type="entry name" value="MamL-1"/>
    <property type="match status" value="1"/>
</dbReference>
<dbReference type="Gene3D" id="6.10.250.970">
    <property type="match status" value="1"/>
</dbReference>
<comment type="subcellular location">
    <subcellularLocation>
        <location evidence="1">Nucleus</location>
    </subcellularLocation>
</comment>
<sequence>MGDVLPSKSQTGFDRLKRRIEVYRSHQNACLPRYEISASLLYDGQKQETSLLKKRFIESKTKKQKKSYKENSSDGSKAQLNKPLKRSADDAATSNATSETTTVAEDSEKASKIPRIEPVQDNGEVPDLLPASGHQSILPKFPSLQSMSQFSQSPLPQSSVQQKPQIPQSKSKPPEPPVQEDIRQQTTSAPVGVLKVECKQEEQDPGDSDLCQFKSAVTEPTSSNSTASQSLSDNFPNHLQYGALASDIDQDLFDQLLYEVLGDSTDATVFNFSENLTDANKDSMDLPSPNQLKPFEAADSLAFINTPANNQLGSPTSLFRNIPAATSEPANADLTSSPATTSTTFFNTTPAQRLPSYSAGGALPSGLGLEFKLTEPSPAAQTLKQMAEQHQNMQVGIAAADFYPAQDRRRRRRTQKQQQQQNTLVNPSLTNRTPQAYNQNTFNSNMNSLQAANFLTAPNQTIKNNSLPAGTNIFNSFDQQSNLSCINSFPGSGNAPNFPANCGPLNPTMFSPDMQSRNPSIVNDNRMDVMQRQKPPAYGTTHPLAHFGDNSSVRHQNLANSQQQRPVSRQFQAKSALSMNPVQTAPPSRQHNPQSQQQHCVPHHQQQQQQHPVMQRQLNPYGNFPSHQTMGNTPFQQSLSQPVTFSPQFNANATINRPPPEYKATLNRNTSIQNSGHLLVDQLNAKYSKQQRPPNVTITPDGSAIGSQFNWRNQQQFAQGNFNNVNASASIPPVYNQYRMTTNQVLPNPIERPTRASLRALVMGVGHYKPRTAMASRPRNTAMVSMEQHRPMALNNSAMIANNVMPPELEIQRESSQLTFDDGLDNIDTSDFLNFDQVITGEPFPILDDIDILDK</sequence>
<keyword evidence="7" id="KW-1185">Reference proteome</keyword>
<keyword evidence="3" id="KW-0539">Nucleus</keyword>
<evidence type="ECO:0000256" key="1">
    <source>
        <dbReference type="ARBA" id="ARBA00004123"/>
    </source>
</evidence>
<name>A0AAV4R1L0_9ARAC</name>
<evidence type="ECO:0000259" key="5">
    <source>
        <dbReference type="SMART" id="SM01275"/>
    </source>
</evidence>
<feature type="compositionally biased region" description="Basic and acidic residues" evidence="4">
    <location>
        <begin position="106"/>
        <end position="115"/>
    </location>
</feature>
<gene>
    <name evidence="6" type="primary">AVEN_179868_1</name>
    <name evidence="6" type="ORF">CDAR_225391</name>
</gene>
<feature type="compositionally biased region" description="Basic and acidic residues" evidence="4">
    <location>
        <begin position="60"/>
        <end position="72"/>
    </location>
</feature>
<accession>A0AAV4R1L0</accession>
<proteinExistence type="inferred from homology"/>
<dbReference type="GO" id="GO:0003713">
    <property type="term" value="F:transcription coactivator activity"/>
    <property type="evidence" value="ECO:0007669"/>
    <property type="project" value="InterPro"/>
</dbReference>
<dbReference type="EMBL" id="BPLQ01005331">
    <property type="protein sequence ID" value="GIY14142.1"/>
    <property type="molecule type" value="Genomic_DNA"/>
</dbReference>
<feature type="compositionally biased region" description="Low complexity" evidence="4">
    <location>
        <begin position="90"/>
        <end position="104"/>
    </location>
</feature>
<feature type="compositionally biased region" description="Polar residues" evidence="4">
    <location>
        <begin position="557"/>
        <end position="592"/>
    </location>
</feature>
<dbReference type="SMART" id="SM01275">
    <property type="entry name" value="MamL-1"/>
    <property type="match status" value="1"/>
</dbReference>
<feature type="compositionally biased region" description="Low complexity" evidence="4">
    <location>
        <begin position="593"/>
        <end position="612"/>
    </location>
</feature>